<dbReference type="AlphaFoldDB" id="A0A1W1BPW4"/>
<gene>
    <name evidence="8" type="ORF">MNB_SV-10-780</name>
</gene>
<feature type="transmembrane region" description="Helical" evidence="6">
    <location>
        <begin position="298"/>
        <end position="329"/>
    </location>
</feature>
<sequence length="593" mass="64464">MQNLIKKLLILSLLFSGLVFGGFSSALKKNKFLSPDEAFHATAVQLGDKIETKIVLADKIHVYKDSLHYRIVAPKQFELKVKKPKAHDLDGDMVYQKEVDVVIPVKEITSRVKGDYTLEMEFMGCSDRGICYQPIKKQFKFKGAEAGIFDKISSLTHEGNTAKIADVLGHENSFFIILLFFIFGLLLALTPCVFPMIPILSSIIVSQSGNRKPSVGKAFFTSLVYVVSMALTYTVVGVIAGLLGADIQTAMQNPWVLTAFAAMFVALAFSLFGYYELGLPASWQSKISAASDEAGQKGGIIGTAIMGLLSALIVGPCVAPPLGGAVLFISHTGDAFLGGVALFVMSMGMGVPLLLVGIGAGKFMPKPGGWMTTVSQVFGVMMLGLGIFMLSRILPESITLVLWSLLFMGSALYMGVFDPSSVKKGIKKMVQLLAVVFMLYGASLFVGALSSADSMLKPFEKFTSGRGSTSAVVSQKKENHRGYTIDRLMKEVAASKKPVVVDFGKDSCTACKELEEITFPNPKVKAALKHFTFIQVDVTDNTDAEKALLKKFELFGTPNIIFFDKKNKYLPEKSLTGFIKPDAFAEHLDQIEK</sequence>
<evidence type="ECO:0000256" key="3">
    <source>
        <dbReference type="ARBA" id="ARBA00022692"/>
    </source>
</evidence>
<feature type="transmembrane region" description="Helical" evidence="6">
    <location>
        <begin position="174"/>
        <end position="197"/>
    </location>
</feature>
<dbReference type="PROSITE" id="PS51352">
    <property type="entry name" value="THIOREDOXIN_2"/>
    <property type="match status" value="1"/>
</dbReference>
<feature type="domain" description="Thioredoxin" evidence="7">
    <location>
        <begin position="450"/>
        <end position="593"/>
    </location>
</feature>
<dbReference type="PANTHER" id="PTHR32234:SF0">
    <property type="entry name" value="THIOL:DISULFIDE INTERCHANGE PROTEIN DSBD"/>
    <property type="match status" value="1"/>
</dbReference>
<reference evidence="8" key="1">
    <citation type="submission" date="2016-10" db="EMBL/GenBank/DDBJ databases">
        <authorList>
            <person name="de Groot N.N."/>
        </authorList>
    </citation>
    <scope>NUCLEOTIDE SEQUENCE</scope>
</reference>
<keyword evidence="2" id="KW-1003">Cell membrane</keyword>
<dbReference type="Gene3D" id="2.60.40.1250">
    <property type="entry name" value="Thiol:disulfide interchange protein DsbD, N-terminal domain"/>
    <property type="match status" value="1"/>
</dbReference>
<evidence type="ECO:0000256" key="2">
    <source>
        <dbReference type="ARBA" id="ARBA00022475"/>
    </source>
</evidence>
<feature type="transmembrane region" description="Helical" evidence="6">
    <location>
        <begin position="335"/>
        <end position="358"/>
    </location>
</feature>
<dbReference type="InterPro" id="IPR036929">
    <property type="entry name" value="DsbDN_sf"/>
</dbReference>
<comment type="subcellular location">
    <subcellularLocation>
        <location evidence="1">Cell membrane</location>
        <topology evidence="1">Multi-pass membrane protein</topology>
    </subcellularLocation>
</comment>
<evidence type="ECO:0000256" key="5">
    <source>
        <dbReference type="ARBA" id="ARBA00023136"/>
    </source>
</evidence>
<dbReference type="Gene3D" id="3.40.30.10">
    <property type="entry name" value="Glutaredoxin"/>
    <property type="match status" value="1"/>
</dbReference>
<feature type="transmembrane region" description="Helical" evidence="6">
    <location>
        <begin position="429"/>
        <end position="449"/>
    </location>
</feature>
<feature type="transmembrane region" description="Helical" evidence="6">
    <location>
        <begin position="255"/>
        <end position="277"/>
    </location>
</feature>
<dbReference type="EC" id="1.8.1.8" evidence="8"/>
<keyword evidence="5 6" id="KW-0472">Membrane</keyword>
<feature type="transmembrane region" description="Helical" evidence="6">
    <location>
        <begin position="397"/>
        <end position="417"/>
    </location>
</feature>
<evidence type="ECO:0000256" key="4">
    <source>
        <dbReference type="ARBA" id="ARBA00022989"/>
    </source>
</evidence>
<accession>A0A1W1BPW4</accession>
<keyword evidence="4 6" id="KW-1133">Transmembrane helix</keyword>
<feature type="transmembrane region" description="Helical" evidence="6">
    <location>
        <begin position="218"/>
        <end position="243"/>
    </location>
</feature>
<evidence type="ECO:0000256" key="1">
    <source>
        <dbReference type="ARBA" id="ARBA00004651"/>
    </source>
</evidence>
<dbReference type="EMBL" id="FPHL01000010">
    <property type="protein sequence ID" value="SFV55515.1"/>
    <property type="molecule type" value="Genomic_DNA"/>
</dbReference>
<dbReference type="InterPro" id="IPR013766">
    <property type="entry name" value="Thioredoxin_domain"/>
</dbReference>
<dbReference type="NCBIfam" id="NF001419">
    <property type="entry name" value="PRK00293.1"/>
    <property type="match status" value="1"/>
</dbReference>
<dbReference type="Pfam" id="PF02683">
    <property type="entry name" value="DsbD_TM"/>
    <property type="match status" value="1"/>
</dbReference>
<organism evidence="8">
    <name type="scientific">hydrothermal vent metagenome</name>
    <dbReference type="NCBI Taxonomy" id="652676"/>
    <lineage>
        <taxon>unclassified sequences</taxon>
        <taxon>metagenomes</taxon>
        <taxon>ecological metagenomes</taxon>
    </lineage>
</organism>
<dbReference type="GO" id="GO:0005886">
    <property type="term" value="C:plasma membrane"/>
    <property type="evidence" value="ECO:0007669"/>
    <property type="project" value="UniProtKB-SubCell"/>
</dbReference>
<dbReference type="GO" id="GO:0017004">
    <property type="term" value="P:cytochrome complex assembly"/>
    <property type="evidence" value="ECO:0007669"/>
    <property type="project" value="InterPro"/>
</dbReference>
<dbReference type="SUPFAM" id="SSF52833">
    <property type="entry name" value="Thioredoxin-like"/>
    <property type="match status" value="1"/>
</dbReference>
<name>A0A1W1BPW4_9ZZZZ</name>
<dbReference type="PANTHER" id="PTHR32234">
    <property type="entry name" value="THIOL:DISULFIDE INTERCHANGE PROTEIN DSBD"/>
    <property type="match status" value="1"/>
</dbReference>
<dbReference type="InterPro" id="IPR003834">
    <property type="entry name" value="Cyt_c_assmbl_TM_dom"/>
</dbReference>
<keyword evidence="8" id="KW-0560">Oxidoreductase</keyword>
<dbReference type="InterPro" id="IPR028250">
    <property type="entry name" value="DsbDN"/>
</dbReference>
<dbReference type="SUPFAM" id="SSF74863">
    <property type="entry name" value="Thiol:disulfide interchange protein DsbD, N-terminal domain (DsbD-alpha)"/>
    <property type="match status" value="1"/>
</dbReference>
<dbReference type="Pfam" id="PF13098">
    <property type="entry name" value="Thioredoxin_2"/>
    <property type="match status" value="1"/>
</dbReference>
<dbReference type="InterPro" id="IPR036249">
    <property type="entry name" value="Thioredoxin-like_sf"/>
</dbReference>
<dbReference type="InterPro" id="IPR012336">
    <property type="entry name" value="Thioredoxin-like_fold"/>
</dbReference>
<evidence type="ECO:0000313" key="8">
    <source>
        <dbReference type="EMBL" id="SFV55515.1"/>
    </source>
</evidence>
<dbReference type="GO" id="GO:0045454">
    <property type="term" value="P:cell redox homeostasis"/>
    <property type="evidence" value="ECO:0007669"/>
    <property type="project" value="TreeGrafter"/>
</dbReference>
<feature type="transmembrane region" description="Helical" evidence="6">
    <location>
        <begin position="370"/>
        <end position="391"/>
    </location>
</feature>
<proteinExistence type="predicted"/>
<dbReference type="GO" id="GO:0047134">
    <property type="term" value="F:protein-disulfide reductase [NAD(P)H] activity"/>
    <property type="evidence" value="ECO:0007669"/>
    <property type="project" value="UniProtKB-EC"/>
</dbReference>
<evidence type="ECO:0000256" key="6">
    <source>
        <dbReference type="SAM" id="Phobius"/>
    </source>
</evidence>
<keyword evidence="3 6" id="KW-0812">Transmembrane</keyword>
<protein>
    <submittedName>
        <fullName evidence="8">Cytochrome c-type biogenesis protein DsbD, protein-disulfide reductase</fullName>
        <ecNumber evidence="8">1.8.1.8</ecNumber>
    </submittedName>
</protein>
<dbReference type="Pfam" id="PF11412">
    <property type="entry name" value="DsbD_N"/>
    <property type="match status" value="1"/>
</dbReference>
<evidence type="ECO:0000259" key="7">
    <source>
        <dbReference type="PROSITE" id="PS51352"/>
    </source>
</evidence>